<organism evidence="2 3">
    <name type="scientific">Paracoccus tegillarcae</name>
    <dbReference type="NCBI Taxonomy" id="1529068"/>
    <lineage>
        <taxon>Bacteria</taxon>
        <taxon>Pseudomonadati</taxon>
        <taxon>Pseudomonadota</taxon>
        <taxon>Alphaproteobacteria</taxon>
        <taxon>Rhodobacterales</taxon>
        <taxon>Paracoccaceae</taxon>
        <taxon>Paracoccus</taxon>
    </lineage>
</organism>
<keyword evidence="2" id="KW-0614">Plasmid</keyword>
<dbReference type="OrthoDB" id="7582381at2"/>
<dbReference type="KEGG" id="paro:CUV01_19095"/>
<name>A0A2K9F916_9RHOB</name>
<proteinExistence type="predicted"/>
<dbReference type="Proteomes" id="UP000233742">
    <property type="component" value="Plasmid pBM152"/>
</dbReference>
<evidence type="ECO:0000313" key="2">
    <source>
        <dbReference type="EMBL" id="AUH35691.1"/>
    </source>
</evidence>
<geneLocation type="plasmid" evidence="3">
    <name>pbm152</name>
</geneLocation>
<sequence length="314" mass="35050">MRRSSYQQIIDRNVRRGEHRRLGTELVGQINALRAEVDAITGIAPLHLQFAPIRLVTILEVFLREVIAELVDGDEAIFERAEKLVKGTKIDLAFAAHVDRRELTIGDFVAHTVSLSGVDGIMNILDTLVGGFAGRLQTVHPRWTEEMDEWPLPPIVADYDVMMTSLARLFEVRHVLTHELPTGTVFDSKELSDLIDATSTFVEATDWSVIDVLRGSVPQTQSGMNIVAGEDLRREEEELEAILRKVAALPRIDGDALQELQAAWADFANRHAGLLASQVEGGSMYPLLWAGEKASLVRDRITQLKGILDGWWDR</sequence>
<dbReference type="AlphaFoldDB" id="A0A2K9F916"/>
<dbReference type="EMBL" id="CP025410">
    <property type="protein sequence ID" value="AUH35691.1"/>
    <property type="molecule type" value="Genomic_DNA"/>
</dbReference>
<dbReference type="InterPro" id="IPR009739">
    <property type="entry name" value="LprI-like_N"/>
</dbReference>
<evidence type="ECO:0000259" key="1">
    <source>
        <dbReference type="Pfam" id="PF07007"/>
    </source>
</evidence>
<reference evidence="2 3" key="1">
    <citation type="submission" date="2017-12" db="EMBL/GenBank/DDBJ databases">
        <authorList>
            <person name="Hurst M.R.H."/>
        </authorList>
    </citation>
    <scope>NUCLEOTIDE SEQUENCE [LARGE SCALE GENOMIC DNA]</scope>
    <source>
        <strain evidence="2 3">BM15</strain>
        <plasmid evidence="3">Plasmid pbm152</plasmid>
    </source>
</reference>
<dbReference type="Pfam" id="PF07007">
    <property type="entry name" value="LprI"/>
    <property type="match status" value="1"/>
</dbReference>
<keyword evidence="3" id="KW-1185">Reference proteome</keyword>
<evidence type="ECO:0000313" key="3">
    <source>
        <dbReference type="Proteomes" id="UP000233742"/>
    </source>
</evidence>
<dbReference type="Gene3D" id="1.20.1270.180">
    <property type="match status" value="1"/>
</dbReference>
<accession>A0A2K9F916</accession>
<feature type="domain" description="Lysozyme inhibitor LprI-like N-terminal" evidence="1">
    <location>
        <begin position="219"/>
        <end position="304"/>
    </location>
</feature>
<dbReference type="RefSeq" id="WP_101462341.1">
    <property type="nucleotide sequence ID" value="NZ_CP025410.1"/>
</dbReference>
<protein>
    <recommendedName>
        <fullName evidence="1">Lysozyme inhibitor LprI-like N-terminal domain-containing protein</fullName>
    </recommendedName>
</protein>
<gene>
    <name evidence="2" type="ORF">CUV01_19095</name>
</gene>